<feature type="coiled-coil region" evidence="1">
    <location>
        <begin position="294"/>
        <end position="328"/>
    </location>
</feature>
<sequence>MNTIRILVLCLLTTFGYAQKKLSKISQSIKVDKDVVVDLNTSYAEIEIDTWNRDIVEIEAYLESDKLSAEELKKALEAWNLKVDGSNNKVVISSHGGRALGVYGEGDYTAILKDLEFELADLPEIPEVPELPQIPEMAAIPELPQLPEMPAFPKLPELPEGINTIKFDYDKYQKEGEKYLNEWSKKYEKQGGKELQKRMEKWAKEFAESGYQEKMQKWGEEYGKRFDGKWAKDMEKWGEQFGEKYAEEMEKWGEEFGEKFGKEWEEKMEAWGERFGQQMERQAALIERQAEHSKRFAERSKEMAERSKEMAERRAEMYERRQDAHQRREAAIVRRLESGNNSKVRKVIKIKIPKKAKLKTNIRHGELKISSVIYDLQGDISHAFFVADNIDGGDTSINVSYSPVVINSWKLGTLNLNYVDKAQIKNVDNLVLNAKSSNINIETLSDTGIIDGSFGDLTISNLAETFKNLNLVLENSDAFVNLPKNVDYSMYFKGSRSKFNNKATTQKTIRNGEDSQSSNRSIVVNAKFSNVIMN</sequence>
<name>A0ABT6FX26_9FLAO</name>
<reference evidence="2 3" key="1">
    <citation type="submission" date="2023-03" db="EMBL/GenBank/DDBJ databases">
        <title>Strain YYF002 represents a novel species in the genus Winogradskyella isolated from seawater.</title>
        <authorList>
            <person name="Fu Z.-Y."/>
        </authorList>
    </citation>
    <scope>NUCLEOTIDE SEQUENCE [LARGE SCALE GENOMIC DNA]</scope>
    <source>
        <strain evidence="2 3">YYF002</strain>
    </source>
</reference>
<accession>A0ABT6FX26</accession>
<protein>
    <recommendedName>
        <fullName evidence="4">Adhesin domain-containing protein</fullName>
    </recommendedName>
</protein>
<comment type="caution">
    <text evidence="2">The sequence shown here is derived from an EMBL/GenBank/DDBJ whole genome shotgun (WGS) entry which is preliminary data.</text>
</comment>
<dbReference type="EMBL" id="JARSBN010000001">
    <property type="protein sequence ID" value="MDG4714343.1"/>
    <property type="molecule type" value="Genomic_DNA"/>
</dbReference>
<gene>
    <name evidence="2" type="ORF">P7122_00535</name>
</gene>
<proteinExistence type="predicted"/>
<keyword evidence="1" id="KW-0175">Coiled coil</keyword>
<organism evidence="2 3">
    <name type="scientific">Winogradskyella marincola</name>
    <dbReference type="NCBI Taxonomy" id="3037795"/>
    <lineage>
        <taxon>Bacteria</taxon>
        <taxon>Pseudomonadati</taxon>
        <taxon>Bacteroidota</taxon>
        <taxon>Flavobacteriia</taxon>
        <taxon>Flavobacteriales</taxon>
        <taxon>Flavobacteriaceae</taxon>
        <taxon>Winogradskyella</taxon>
    </lineage>
</organism>
<evidence type="ECO:0008006" key="4">
    <source>
        <dbReference type="Google" id="ProtNLM"/>
    </source>
</evidence>
<evidence type="ECO:0000313" key="2">
    <source>
        <dbReference type="EMBL" id="MDG4714343.1"/>
    </source>
</evidence>
<keyword evidence="3" id="KW-1185">Reference proteome</keyword>
<dbReference type="RefSeq" id="WP_278003834.1">
    <property type="nucleotide sequence ID" value="NZ_JARSBN010000001.1"/>
</dbReference>
<evidence type="ECO:0000256" key="1">
    <source>
        <dbReference type="SAM" id="Coils"/>
    </source>
</evidence>
<evidence type="ECO:0000313" key="3">
    <source>
        <dbReference type="Proteomes" id="UP001529085"/>
    </source>
</evidence>
<dbReference type="Proteomes" id="UP001529085">
    <property type="component" value="Unassembled WGS sequence"/>
</dbReference>